<reference evidence="1 2" key="1">
    <citation type="submission" date="2018-11" db="EMBL/GenBank/DDBJ databases">
        <title>The first complete genome of Serratia liquefaciens isolated from metalophyte plant revel distinctness adaptive mechanisms in an extreme habitat.</title>
        <authorList>
            <person name="Caneschi W.L."/>
            <person name="Sanchez A.B."/>
            <person name="Felestrino E.B."/>
            <person name="Assis R.A.B."/>
            <person name="Lemes C.G.C."/>
            <person name="Cordeiro I.F."/>
            <person name="Fonseca N.P."/>
            <person name="Villa M."/>
            <person name="Vieira I.T."/>
            <person name="Moraes L.A."/>
            <person name="Kamino L.H.Y."/>
            <person name="do Carmo F."/>
            <person name="Garcia C.M."/>
            <person name="Almeida N.F."/>
            <person name="Silva R.S."/>
            <person name="Ferro J.A."/>
            <person name="Ferro M.I.T."/>
            <person name="Varani A.M."/>
            <person name="Ferreira R.M."/>
            <person name="dos Santos V.L."/>
            <person name="Silva U.C."/>
            <person name="Setubal J.C."/>
            <person name="Moreira L.M."/>
        </authorList>
    </citation>
    <scope>NUCLEOTIDE SEQUENCE [LARGE SCALE GENOMIC DNA]</scope>
    <source>
        <strain evidence="1 2">FG3</strain>
    </source>
</reference>
<accession>A0A515CV36</accession>
<dbReference type="STRING" id="614.XJ20_10770"/>
<proteinExistence type="predicted"/>
<evidence type="ECO:0000313" key="1">
    <source>
        <dbReference type="EMBL" id="QDL31960.1"/>
    </source>
</evidence>
<evidence type="ECO:0000313" key="2">
    <source>
        <dbReference type="Proteomes" id="UP000317572"/>
    </source>
</evidence>
<dbReference type="AlphaFoldDB" id="A0A515CV36"/>
<protein>
    <recommendedName>
        <fullName evidence="3">Cytoplasmic protein</fullName>
    </recommendedName>
</protein>
<dbReference type="Proteomes" id="UP000317572">
    <property type="component" value="Chromosome"/>
</dbReference>
<organism evidence="1 2">
    <name type="scientific">Serratia liquefaciens</name>
    <dbReference type="NCBI Taxonomy" id="614"/>
    <lineage>
        <taxon>Bacteria</taxon>
        <taxon>Pseudomonadati</taxon>
        <taxon>Pseudomonadota</taxon>
        <taxon>Gammaproteobacteria</taxon>
        <taxon>Enterobacterales</taxon>
        <taxon>Yersiniaceae</taxon>
        <taxon>Serratia</taxon>
    </lineage>
</organism>
<dbReference type="EMBL" id="CP033893">
    <property type="protein sequence ID" value="QDL31960.1"/>
    <property type="molecule type" value="Genomic_DNA"/>
</dbReference>
<name>A0A515CV36_SERLI</name>
<gene>
    <name evidence="1" type="ORF">EGO53_09250</name>
</gene>
<dbReference type="RefSeq" id="WP_142815147.1">
    <property type="nucleotide sequence ID" value="NZ_CAMITQ010000001.1"/>
</dbReference>
<evidence type="ECO:0008006" key="3">
    <source>
        <dbReference type="Google" id="ProtNLM"/>
    </source>
</evidence>
<sequence length="85" mass="9603">MEKHYVLDIKQGGKAFGRLQMFTPWAADQLQQAQALFPADQGYQLSISQIKERRIVYQSGIGGITILGDTLELEPYPHSQEVPQQ</sequence>